<evidence type="ECO:0000313" key="4">
    <source>
        <dbReference type="Proteomes" id="UP001501508"/>
    </source>
</evidence>
<evidence type="ECO:0000256" key="1">
    <source>
        <dbReference type="SAM" id="Coils"/>
    </source>
</evidence>
<reference evidence="4" key="1">
    <citation type="journal article" date="2019" name="Int. J. Syst. Evol. Microbiol.">
        <title>The Global Catalogue of Microorganisms (GCM) 10K type strain sequencing project: providing services to taxonomists for standard genome sequencing and annotation.</title>
        <authorList>
            <consortium name="The Broad Institute Genomics Platform"/>
            <consortium name="The Broad Institute Genome Sequencing Center for Infectious Disease"/>
            <person name="Wu L."/>
            <person name="Ma J."/>
        </authorList>
    </citation>
    <scope>NUCLEOTIDE SEQUENCE [LARGE SCALE GENOMIC DNA]</scope>
    <source>
        <strain evidence="4">JCM 31920</strain>
    </source>
</reference>
<sequence>MIDLIKSILEATRDRLKSPVLGTYSLAFIIYNWRPILYILFSSSSIERKIDFINTHYGSYGAILWPLLITATIVVLLPFLTLGIELILIKPQFERKRIKHNDKVSNLDDRIEIAKKEFEIENTKSGTKTIESLRETIKSLEAEKNSFESLLTTERQKFAEDLQKQTDILQNEIDKNKETLNKISFSSKSIDTYSDLINSENHKTFYSDFNSKGLVSDESLYYFYENFDLAYQTHSGTYIYTELANEVYILNFEINNSNIIKKEFISLILELNDYESNSINRIEKNIDNNQLNIDKFRKPIFNKLLEMGYLRHSNYSNNYHLTEKGIELKKLIPLVKSGIYSRIVPSMHQQLN</sequence>
<keyword evidence="1" id="KW-0175">Coiled coil</keyword>
<dbReference type="RefSeq" id="WP_345033033.1">
    <property type="nucleotide sequence ID" value="NZ_BAABEY010000036.1"/>
</dbReference>
<gene>
    <name evidence="3" type="ORF">GCM10023091_43060</name>
</gene>
<evidence type="ECO:0000256" key="2">
    <source>
        <dbReference type="SAM" id="Phobius"/>
    </source>
</evidence>
<organism evidence="3 4">
    <name type="scientific">Ravibacter arvi</name>
    <dbReference type="NCBI Taxonomy" id="2051041"/>
    <lineage>
        <taxon>Bacteria</taxon>
        <taxon>Pseudomonadati</taxon>
        <taxon>Bacteroidota</taxon>
        <taxon>Cytophagia</taxon>
        <taxon>Cytophagales</taxon>
        <taxon>Spirosomataceae</taxon>
        <taxon>Ravibacter</taxon>
    </lineage>
</organism>
<feature type="coiled-coil region" evidence="1">
    <location>
        <begin position="97"/>
        <end position="179"/>
    </location>
</feature>
<dbReference type="EMBL" id="BAABEY010000036">
    <property type="protein sequence ID" value="GAA4447706.1"/>
    <property type="molecule type" value="Genomic_DNA"/>
</dbReference>
<dbReference type="Proteomes" id="UP001501508">
    <property type="component" value="Unassembled WGS sequence"/>
</dbReference>
<protein>
    <submittedName>
        <fullName evidence="3">Uncharacterized protein</fullName>
    </submittedName>
</protein>
<name>A0ABP8MDR6_9BACT</name>
<feature type="transmembrane region" description="Helical" evidence="2">
    <location>
        <begin position="21"/>
        <end position="43"/>
    </location>
</feature>
<accession>A0ABP8MDR6</accession>
<keyword evidence="2" id="KW-1133">Transmembrane helix</keyword>
<keyword evidence="2" id="KW-0812">Transmembrane</keyword>
<proteinExistence type="predicted"/>
<keyword evidence="4" id="KW-1185">Reference proteome</keyword>
<keyword evidence="2" id="KW-0472">Membrane</keyword>
<evidence type="ECO:0000313" key="3">
    <source>
        <dbReference type="EMBL" id="GAA4447706.1"/>
    </source>
</evidence>
<comment type="caution">
    <text evidence="3">The sequence shown here is derived from an EMBL/GenBank/DDBJ whole genome shotgun (WGS) entry which is preliminary data.</text>
</comment>
<feature type="transmembrane region" description="Helical" evidence="2">
    <location>
        <begin position="63"/>
        <end position="89"/>
    </location>
</feature>